<protein>
    <recommendedName>
        <fullName evidence="2">Retrotransposon gag domain-containing protein</fullName>
    </recommendedName>
</protein>
<comment type="caution">
    <text evidence="3">The sequence shown here is derived from an EMBL/GenBank/DDBJ whole genome shotgun (WGS) entry which is preliminary data.</text>
</comment>
<dbReference type="Proteomes" id="UP000283269">
    <property type="component" value="Unassembled WGS sequence"/>
</dbReference>
<name>A0A409XL60_PSICY</name>
<keyword evidence="1" id="KW-0732">Signal</keyword>
<evidence type="ECO:0000313" key="4">
    <source>
        <dbReference type="Proteomes" id="UP000283269"/>
    </source>
</evidence>
<dbReference type="Pfam" id="PF03732">
    <property type="entry name" value="Retrotrans_gag"/>
    <property type="match status" value="1"/>
</dbReference>
<sequence length="367" mass="41114">MVIVFCSLLFVPLPLIMAMTAKAKCATAQYQPISRPSSSSTSVFNPGAPFFQPPGPSAHSIPPSHSIPPNFSFTPLLEPNPTPGLSKTAIHAIIDSNHKSTRQLIDLSHEANKDMVKEIVHSLLALPVFQHQPAPPSSTVPTAAPDVPKMRKYKVLFPKAFDSYSSSIHNFCFFWKNFLYSDPSAYTDITAKVHMTLSTFDDSSACIWCNRVIKDIKSSTFIVTSWEDFKMKFKDAFFDHYKHNETAQEISSICQDSRSTQNFLIEFKNLALHSELNDAALVQCLKHTLNIWLLYCKRSTTLLPTWPPLRNGRQLPWLLPISCTRAMPPWTTLSTLLTVGALSWLLAGSGLWVMYLYAPLLPVDKPL</sequence>
<dbReference type="InterPro" id="IPR005162">
    <property type="entry name" value="Retrotrans_gag_dom"/>
</dbReference>
<evidence type="ECO:0000313" key="3">
    <source>
        <dbReference type="EMBL" id="PPQ91519.1"/>
    </source>
</evidence>
<evidence type="ECO:0000259" key="2">
    <source>
        <dbReference type="Pfam" id="PF03732"/>
    </source>
</evidence>
<dbReference type="InParanoid" id="A0A409XL60"/>
<feature type="domain" description="Retrotransposon gag" evidence="2">
    <location>
        <begin position="205"/>
        <end position="285"/>
    </location>
</feature>
<evidence type="ECO:0000256" key="1">
    <source>
        <dbReference type="SAM" id="SignalP"/>
    </source>
</evidence>
<dbReference type="EMBL" id="NHYD01001330">
    <property type="protein sequence ID" value="PPQ91519.1"/>
    <property type="molecule type" value="Genomic_DNA"/>
</dbReference>
<feature type="signal peptide" evidence="1">
    <location>
        <begin position="1"/>
        <end position="18"/>
    </location>
</feature>
<keyword evidence="4" id="KW-1185">Reference proteome</keyword>
<reference evidence="3 4" key="1">
    <citation type="journal article" date="2018" name="Evol. Lett.">
        <title>Horizontal gene cluster transfer increased hallucinogenic mushroom diversity.</title>
        <authorList>
            <person name="Reynolds H.T."/>
            <person name="Vijayakumar V."/>
            <person name="Gluck-Thaler E."/>
            <person name="Korotkin H.B."/>
            <person name="Matheny P.B."/>
            <person name="Slot J.C."/>
        </authorList>
    </citation>
    <scope>NUCLEOTIDE SEQUENCE [LARGE SCALE GENOMIC DNA]</scope>
    <source>
        <strain evidence="3 4">2631</strain>
    </source>
</reference>
<dbReference type="AlphaFoldDB" id="A0A409XL60"/>
<organism evidence="3 4">
    <name type="scientific">Psilocybe cyanescens</name>
    <dbReference type="NCBI Taxonomy" id="93625"/>
    <lineage>
        <taxon>Eukaryota</taxon>
        <taxon>Fungi</taxon>
        <taxon>Dikarya</taxon>
        <taxon>Basidiomycota</taxon>
        <taxon>Agaricomycotina</taxon>
        <taxon>Agaricomycetes</taxon>
        <taxon>Agaricomycetidae</taxon>
        <taxon>Agaricales</taxon>
        <taxon>Agaricineae</taxon>
        <taxon>Strophariaceae</taxon>
        <taxon>Psilocybe</taxon>
    </lineage>
</organism>
<accession>A0A409XL60</accession>
<proteinExistence type="predicted"/>
<gene>
    <name evidence="3" type="ORF">CVT25_008906</name>
</gene>
<feature type="chain" id="PRO_5019266604" description="Retrotransposon gag domain-containing protein" evidence="1">
    <location>
        <begin position="19"/>
        <end position="367"/>
    </location>
</feature>